<name>A0A8H3EZV0_9LECA</name>
<feature type="domain" description="Protein HGH1 N-terminal" evidence="2">
    <location>
        <begin position="94"/>
        <end position="277"/>
    </location>
</feature>
<dbReference type="Pfam" id="PF04063">
    <property type="entry name" value="DUF383"/>
    <property type="match status" value="1"/>
</dbReference>
<keyword evidence="5" id="KW-1185">Reference proteome</keyword>
<dbReference type="SUPFAM" id="SSF48371">
    <property type="entry name" value="ARM repeat"/>
    <property type="match status" value="1"/>
</dbReference>
<sequence length="383" mass="43241">MPTELEELVEFLHHGNTQIRQIAAENCLAYSKNDPSLFKRNNLEPVHDLKLLVKDYGPIAKNALDMLINLSNDKQVLESLDKDDKFLETLLFRITNTKEPNANEIAMLLSNMAKSDSFERLFTLERDAPLGLSRSRTAINQLMDCFVKGAEGAYNSEADFDYLAYLFADLSKFAKGATYMTTIQPYDEVPPISKLLPFTTHASHIRRLGVASTLKNISFTLPIHPTLLFPPLSALPFVLLPLTSGEDSYSDKETESLPDELQLLDPSIKREQDDTIITAHLETLLLWTTNREGRDFLRKHGAYYVVRECHLAVDNEDVRAGCDRLVQILMRDEEAEEPNVNKQPSGMDLLSGLASEGRMVTTEPIKKPVEESDDEDDKIIEIL</sequence>
<dbReference type="EMBL" id="CAJPDQ010000010">
    <property type="protein sequence ID" value="CAF9915646.1"/>
    <property type="molecule type" value="Genomic_DNA"/>
</dbReference>
<comment type="caution">
    <text evidence="4">The sequence shown here is derived from an EMBL/GenBank/DDBJ whole genome shotgun (WGS) entry which is preliminary data.</text>
</comment>
<gene>
    <name evidence="4" type="ORF">GOMPHAMPRED_000815</name>
</gene>
<dbReference type="PANTHER" id="PTHR13387">
    <property type="entry name" value="PROTEIN HGH1 HOMOLOG"/>
    <property type="match status" value="1"/>
</dbReference>
<evidence type="ECO:0000313" key="4">
    <source>
        <dbReference type="EMBL" id="CAF9915646.1"/>
    </source>
</evidence>
<dbReference type="InterPro" id="IPR007205">
    <property type="entry name" value="Protein_HGH1_N"/>
</dbReference>
<evidence type="ECO:0008006" key="6">
    <source>
        <dbReference type="Google" id="ProtNLM"/>
    </source>
</evidence>
<feature type="domain" description="Protein HGH1 C-terminal" evidence="3">
    <location>
        <begin position="283"/>
        <end position="337"/>
    </location>
</feature>
<reference evidence="4" key="1">
    <citation type="submission" date="2021-03" db="EMBL/GenBank/DDBJ databases">
        <authorList>
            <person name="Tagirdzhanova G."/>
        </authorList>
    </citation>
    <scope>NUCLEOTIDE SEQUENCE</scope>
</reference>
<protein>
    <recommendedName>
        <fullName evidence="6">Protein HGH1 homolog</fullName>
    </recommendedName>
</protein>
<dbReference type="OrthoDB" id="338814at2759"/>
<evidence type="ECO:0000313" key="5">
    <source>
        <dbReference type="Proteomes" id="UP000664169"/>
    </source>
</evidence>
<accession>A0A8H3EZV0</accession>
<dbReference type="PANTHER" id="PTHR13387:SF9">
    <property type="entry name" value="PROTEIN HGH1 HOMOLOG"/>
    <property type="match status" value="1"/>
</dbReference>
<dbReference type="Pfam" id="PF04064">
    <property type="entry name" value="DUF384"/>
    <property type="match status" value="1"/>
</dbReference>
<dbReference type="Proteomes" id="UP000664169">
    <property type="component" value="Unassembled WGS sequence"/>
</dbReference>
<dbReference type="AlphaFoldDB" id="A0A8H3EZV0"/>
<evidence type="ECO:0000259" key="3">
    <source>
        <dbReference type="Pfam" id="PF04064"/>
    </source>
</evidence>
<organism evidence="4 5">
    <name type="scientific">Gomphillus americanus</name>
    <dbReference type="NCBI Taxonomy" id="1940652"/>
    <lineage>
        <taxon>Eukaryota</taxon>
        <taxon>Fungi</taxon>
        <taxon>Dikarya</taxon>
        <taxon>Ascomycota</taxon>
        <taxon>Pezizomycotina</taxon>
        <taxon>Lecanoromycetes</taxon>
        <taxon>OSLEUM clade</taxon>
        <taxon>Ostropomycetidae</taxon>
        <taxon>Ostropales</taxon>
        <taxon>Graphidaceae</taxon>
        <taxon>Gomphilloideae</taxon>
        <taxon>Gomphillus</taxon>
    </lineage>
</organism>
<dbReference type="InterPro" id="IPR016024">
    <property type="entry name" value="ARM-type_fold"/>
</dbReference>
<evidence type="ECO:0000256" key="1">
    <source>
        <dbReference type="ARBA" id="ARBA00006712"/>
    </source>
</evidence>
<evidence type="ECO:0000259" key="2">
    <source>
        <dbReference type="Pfam" id="PF04063"/>
    </source>
</evidence>
<comment type="similarity">
    <text evidence="1">Belongs to the HGH1 family.</text>
</comment>
<dbReference type="InterPro" id="IPR007206">
    <property type="entry name" value="Protein_HGH1_C"/>
</dbReference>
<dbReference type="InterPro" id="IPR039717">
    <property type="entry name" value="Hgh1"/>
</dbReference>
<proteinExistence type="inferred from homology"/>